<protein>
    <recommendedName>
        <fullName evidence="3">FAF domain-containing protein</fullName>
    </recommendedName>
</protein>
<comment type="caution">
    <text evidence="4">The sequence shown here is derived from an EMBL/GenBank/DDBJ whole genome shotgun (WGS) entry which is preliminary data.</text>
</comment>
<dbReference type="InterPro" id="IPR021410">
    <property type="entry name" value="FAF"/>
</dbReference>
<gene>
    <name evidence="4" type="ORF">SAY87_013682</name>
</gene>
<feature type="compositionally biased region" description="Low complexity" evidence="2">
    <location>
        <begin position="201"/>
        <end position="210"/>
    </location>
</feature>
<evidence type="ECO:0000259" key="3">
    <source>
        <dbReference type="Pfam" id="PF11250"/>
    </source>
</evidence>
<feature type="region of interest" description="Disordered" evidence="2">
    <location>
        <begin position="45"/>
        <end position="80"/>
    </location>
</feature>
<dbReference type="PANTHER" id="PTHR33155">
    <property type="entry name" value="FANTASTIC FOUR-LIKE PROTEIN (DUF3049)"/>
    <property type="match status" value="1"/>
</dbReference>
<organism evidence="4 5">
    <name type="scientific">Trapa incisa</name>
    <dbReference type="NCBI Taxonomy" id="236973"/>
    <lineage>
        <taxon>Eukaryota</taxon>
        <taxon>Viridiplantae</taxon>
        <taxon>Streptophyta</taxon>
        <taxon>Embryophyta</taxon>
        <taxon>Tracheophyta</taxon>
        <taxon>Spermatophyta</taxon>
        <taxon>Magnoliopsida</taxon>
        <taxon>eudicotyledons</taxon>
        <taxon>Gunneridae</taxon>
        <taxon>Pentapetalae</taxon>
        <taxon>rosids</taxon>
        <taxon>malvids</taxon>
        <taxon>Myrtales</taxon>
        <taxon>Lythraceae</taxon>
        <taxon>Trapa</taxon>
    </lineage>
</organism>
<feature type="domain" description="FAF" evidence="3">
    <location>
        <begin position="210"/>
        <end position="263"/>
    </location>
</feature>
<keyword evidence="5" id="KW-1185">Reference proteome</keyword>
<feature type="region of interest" description="Disordered" evidence="2">
    <location>
        <begin position="267"/>
        <end position="312"/>
    </location>
</feature>
<feature type="compositionally biased region" description="Polar residues" evidence="2">
    <location>
        <begin position="149"/>
        <end position="165"/>
    </location>
</feature>
<evidence type="ECO:0000313" key="5">
    <source>
        <dbReference type="Proteomes" id="UP001345219"/>
    </source>
</evidence>
<feature type="compositionally biased region" description="Basic and acidic residues" evidence="2">
    <location>
        <begin position="1"/>
        <end position="10"/>
    </location>
</feature>
<evidence type="ECO:0000256" key="2">
    <source>
        <dbReference type="SAM" id="MobiDB-lite"/>
    </source>
</evidence>
<feature type="region of interest" description="Disordered" evidence="2">
    <location>
        <begin position="1"/>
        <end position="30"/>
    </location>
</feature>
<dbReference type="AlphaFoldDB" id="A0AAN7KBW9"/>
<evidence type="ECO:0000313" key="4">
    <source>
        <dbReference type="EMBL" id="KAK4764244.1"/>
    </source>
</evidence>
<evidence type="ECO:0000256" key="1">
    <source>
        <dbReference type="ARBA" id="ARBA00008690"/>
    </source>
</evidence>
<feature type="compositionally biased region" description="Basic and acidic residues" evidence="2">
    <location>
        <begin position="52"/>
        <end position="61"/>
    </location>
</feature>
<dbReference type="Proteomes" id="UP001345219">
    <property type="component" value="Chromosome 11"/>
</dbReference>
<feature type="region of interest" description="Disordered" evidence="2">
    <location>
        <begin position="149"/>
        <end position="231"/>
    </location>
</feature>
<dbReference type="InterPro" id="IPR046431">
    <property type="entry name" value="FAF_dom"/>
</dbReference>
<feature type="compositionally biased region" description="Acidic residues" evidence="2">
    <location>
        <begin position="300"/>
        <end position="310"/>
    </location>
</feature>
<name>A0AAN7KBW9_9MYRT</name>
<reference evidence="4 5" key="1">
    <citation type="journal article" date="2023" name="Hortic Res">
        <title>Pangenome of water caltrop reveals structural variations and asymmetric subgenome divergence after allopolyploidization.</title>
        <authorList>
            <person name="Zhang X."/>
            <person name="Chen Y."/>
            <person name="Wang L."/>
            <person name="Yuan Y."/>
            <person name="Fang M."/>
            <person name="Shi L."/>
            <person name="Lu R."/>
            <person name="Comes H.P."/>
            <person name="Ma Y."/>
            <person name="Chen Y."/>
            <person name="Huang G."/>
            <person name="Zhou Y."/>
            <person name="Zheng Z."/>
            <person name="Qiu Y."/>
        </authorList>
    </citation>
    <scope>NUCLEOTIDE SEQUENCE [LARGE SCALE GENOMIC DNA]</scope>
    <source>
        <tissue evidence="4">Roots</tissue>
    </source>
</reference>
<dbReference type="PANTHER" id="PTHR33155:SF3">
    <property type="entry name" value="PROTEIN FAF-LIKE, CHLOROPLASTIC"/>
    <property type="match status" value="1"/>
</dbReference>
<sequence>MLAVASEKRQGLTTILTSDRESPKMASLRRTLSADMSSRIWVAGNNNPLSSSDEHGLHEIPDSPPIDCPEEEEREHFEKKSKFDMWNSIQKAKKKTGVDETEHPNVWSLILSSQNKSDSPVPAAPYIHPQVKRSVTSLSVKSLDICTESLGSETGSDGYSSYPSSENGDGEEEEKEELPVEAEQAVPSPGTSLIGSRKRQQLQQLTRSRSFPPPLPSLSRQNGASLHVHPRRNNGRLVLEAVSVKEQMNFRAQRQGGRLVLSLIDHPSKANNDHDASDEDTAAEDKTDGGDLAPDGVASGEDDDDDDLDIEEIRDVEEATGKMMGSFWLTGARCCPMGSPKSVSWGLIASPLPNQ</sequence>
<proteinExistence type="inferred from homology"/>
<comment type="similarity">
    <text evidence="1">Belongs to the fantastic four family.</text>
</comment>
<accession>A0AAN7KBW9</accession>
<dbReference type="Pfam" id="PF11250">
    <property type="entry name" value="FAF"/>
    <property type="match status" value="1"/>
</dbReference>
<feature type="compositionally biased region" description="Acidic residues" evidence="2">
    <location>
        <begin position="168"/>
        <end position="180"/>
    </location>
</feature>
<dbReference type="EMBL" id="JAXIOK010000008">
    <property type="protein sequence ID" value="KAK4764244.1"/>
    <property type="molecule type" value="Genomic_DNA"/>
</dbReference>